<dbReference type="PROSITE" id="PS00498">
    <property type="entry name" value="TYROSINASE_2"/>
    <property type="match status" value="1"/>
</dbReference>
<dbReference type="STRING" id="218851.A0A2G5D3X8"/>
<dbReference type="PANTHER" id="PTHR11474:SF128">
    <property type="entry name" value="AUREUSIDIN SYNTHASE-LIKE"/>
    <property type="match status" value="1"/>
</dbReference>
<keyword evidence="6" id="KW-0186">Copper</keyword>
<dbReference type="InParanoid" id="A0A2G5D3X8"/>
<evidence type="ECO:0000313" key="9">
    <source>
        <dbReference type="EMBL" id="PIA38224.1"/>
    </source>
</evidence>
<evidence type="ECO:0000256" key="3">
    <source>
        <dbReference type="ARBA" id="ARBA00022723"/>
    </source>
</evidence>
<comment type="cofactor">
    <cofactor evidence="1">
        <name>Cu(2+)</name>
        <dbReference type="ChEBI" id="CHEBI:29036"/>
    </cofactor>
</comment>
<evidence type="ECO:0000256" key="2">
    <source>
        <dbReference type="ARBA" id="ARBA00009928"/>
    </source>
</evidence>
<dbReference type="AlphaFoldDB" id="A0A2G5D3X8"/>
<proteinExistence type="inferred from homology"/>
<reference evidence="9 10" key="1">
    <citation type="submission" date="2017-09" db="EMBL/GenBank/DDBJ databases">
        <title>WGS assembly of Aquilegia coerulea Goldsmith.</title>
        <authorList>
            <person name="Hodges S."/>
            <person name="Kramer E."/>
            <person name="Nordborg M."/>
            <person name="Tomkins J."/>
            <person name="Borevitz J."/>
            <person name="Derieg N."/>
            <person name="Yan J."/>
            <person name="Mihaltcheva S."/>
            <person name="Hayes R.D."/>
            <person name="Rokhsar D."/>
        </authorList>
    </citation>
    <scope>NUCLEOTIDE SEQUENCE [LARGE SCALE GENOMIC DNA]</scope>
    <source>
        <strain evidence="10">cv. Goldsmith</strain>
    </source>
</reference>
<dbReference type="PRINTS" id="PR00092">
    <property type="entry name" value="TYROSINASE"/>
</dbReference>
<dbReference type="GO" id="GO:0004097">
    <property type="term" value="F:catechol oxidase activity"/>
    <property type="evidence" value="ECO:0007669"/>
    <property type="project" value="InterPro"/>
</dbReference>
<evidence type="ECO:0000256" key="5">
    <source>
        <dbReference type="ARBA" id="ARBA00023002"/>
    </source>
</evidence>
<sequence length="593" mass="68347">MKGNRLLHAVLFTFIIVGLFGSLQVIKDSNNEEHTHMREQKNQQVSIISTSFLWFKNIASSLAFADWQFNKVPVSKNPEKPQKFGISPNLSSCHSSFANPVLVSMPVYCCPPNIESDEQIIDFEFPDPSEQLRIRKRAHMRDSDYIAKYASALSIMKSLPYDDPRSFARQADVHCIYCTGSYNKKHSNEFLNVHRSWFFFPWHRMYIYFHERILASLIDDDTFSLSFWNWDTPAGMVMPDMYFQEPFLDTERSDKHIHRPRVVNLDYNLVEINRTSEEQISHNLAVMYHQVVSGAKKMELFMGCIYKSGINGSCDGAGTVEQAPHDSLHGWVGKESNRYLEHMGVFYAAARDPIFFAHHANLDRIWNVWEELRNNEPEIVDPDWLDSYFFFHNEKSQLVRIKVRDVLNMTKLRYGYEKVDNLWLNARPKPSMDPTMARHALNTKHNGYLTAQSNDFRPNGRTLDSTITAKVQRPKNQRKAENEEEILVVYGIDTKEDVYIKFDVFVNAVDAITIGPESREFAGTYVNLPRGVTRVLNDGDVETKSKSTLKLGISELLDDLQANEEDSIWVTLVPRGGTGVHTSVEGIRIEYMA</sequence>
<dbReference type="OrthoDB" id="6132182at2759"/>
<dbReference type="PANTHER" id="PTHR11474">
    <property type="entry name" value="TYROSINASE FAMILY MEMBER"/>
    <property type="match status" value="1"/>
</dbReference>
<dbReference type="InterPro" id="IPR022739">
    <property type="entry name" value="Polyphenol_oxidase_cen"/>
</dbReference>
<accession>A0A2G5D3X8</accession>
<dbReference type="InterPro" id="IPR008922">
    <property type="entry name" value="Di-copper_centre_dom_sf"/>
</dbReference>
<keyword evidence="7" id="KW-1015">Disulfide bond</keyword>
<keyword evidence="10" id="KW-1185">Reference proteome</keyword>
<name>A0A2G5D3X8_AQUCA</name>
<dbReference type="GO" id="GO:0046872">
    <property type="term" value="F:metal ion binding"/>
    <property type="evidence" value="ECO:0007669"/>
    <property type="project" value="UniProtKB-KW"/>
</dbReference>
<dbReference type="Pfam" id="PF00264">
    <property type="entry name" value="Tyrosinase"/>
    <property type="match status" value="1"/>
</dbReference>
<dbReference type="Proteomes" id="UP000230069">
    <property type="component" value="Unassembled WGS sequence"/>
</dbReference>
<evidence type="ECO:0000256" key="7">
    <source>
        <dbReference type="ARBA" id="ARBA00023157"/>
    </source>
</evidence>
<dbReference type="InterPro" id="IPR002227">
    <property type="entry name" value="Tyrosinase_Cu-bd"/>
</dbReference>
<keyword evidence="4" id="KW-0883">Thioether bond</keyword>
<dbReference type="Gene3D" id="1.10.1280.10">
    <property type="entry name" value="Di-copper center containing domain from catechol oxidase"/>
    <property type="match status" value="1"/>
</dbReference>
<evidence type="ECO:0000256" key="4">
    <source>
        <dbReference type="ARBA" id="ARBA00022784"/>
    </source>
</evidence>
<evidence type="ECO:0000313" key="10">
    <source>
        <dbReference type="Proteomes" id="UP000230069"/>
    </source>
</evidence>
<keyword evidence="3" id="KW-0479">Metal-binding</keyword>
<organism evidence="9 10">
    <name type="scientific">Aquilegia coerulea</name>
    <name type="common">Rocky mountain columbine</name>
    <dbReference type="NCBI Taxonomy" id="218851"/>
    <lineage>
        <taxon>Eukaryota</taxon>
        <taxon>Viridiplantae</taxon>
        <taxon>Streptophyta</taxon>
        <taxon>Embryophyta</taxon>
        <taxon>Tracheophyta</taxon>
        <taxon>Spermatophyta</taxon>
        <taxon>Magnoliopsida</taxon>
        <taxon>Ranunculales</taxon>
        <taxon>Ranunculaceae</taxon>
        <taxon>Thalictroideae</taxon>
        <taxon>Aquilegia</taxon>
    </lineage>
</organism>
<evidence type="ECO:0000256" key="6">
    <source>
        <dbReference type="ARBA" id="ARBA00023008"/>
    </source>
</evidence>
<keyword evidence="5" id="KW-0560">Oxidoreductase</keyword>
<dbReference type="Pfam" id="PF12142">
    <property type="entry name" value="PPO1_DWL"/>
    <property type="match status" value="1"/>
</dbReference>
<dbReference type="InterPro" id="IPR050316">
    <property type="entry name" value="Tyrosinase/Hemocyanin"/>
</dbReference>
<dbReference type="Pfam" id="PF12143">
    <property type="entry name" value="PPO1_KFDV"/>
    <property type="match status" value="1"/>
</dbReference>
<evidence type="ECO:0000256" key="1">
    <source>
        <dbReference type="ARBA" id="ARBA00001973"/>
    </source>
</evidence>
<feature type="domain" description="Tyrosinase copper-binding" evidence="8">
    <location>
        <begin position="352"/>
        <end position="363"/>
    </location>
</feature>
<protein>
    <recommendedName>
        <fullName evidence="8">Tyrosinase copper-binding domain-containing protein</fullName>
    </recommendedName>
</protein>
<gene>
    <name evidence="9" type="ORF">AQUCO_02800118v1</name>
</gene>
<dbReference type="EMBL" id="KZ305045">
    <property type="protein sequence ID" value="PIA38224.1"/>
    <property type="molecule type" value="Genomic_DNA"/>
</dbReference>
<comment type="similarity">
    <text evidence="2">Belongs to the tyrosinase family.</text>
</comment>
<dbReference type="SUPFAM" id="SSF48056">
    <property type="entry name" value="Di-copper centre-containing domain"/>
    <property type="match status" value="1"/>
</dbReference>
<evidence type="ECO:0000259" key="8">
    <source>
        <dbReference type="PROSITE" id="PS00498"/>
    </source>
</evidence>
<dbReference type="InterPro" id="IPR022740">
    <property type="entry name" value="Polyphenol_oxidase_C"/>
</dbReference>